<keyword evidence="2" id="KW-0560">Oxidoreductase</keyword>
<dbReference type="GO" id="GO:0016491">
    <property type="term" value="F:oxidoreductase activity"/>
    <property type="evidence" value="ECO:0007669"/>
    <property type="project" value="UniProtKB-KW"/>
</dbReference>
<dbReference type="PANTHER" id="PTHR11748">
    <property type="entry name" value="D-LACTATE DEHYDROGENASE"/>
    <property type="match status" value="1"/>
</dbReference>
<keyword evidence="5" id="KW-1185">Reference proteome</keyword>
<dbReference type="SUPFAM" id="SSF56176">
    <property type="entry name" value="FAD-binding/transporter-associated domain-like"/>
    <property type="match status" value="1"/>
</dbReference>
<evidence type="ECO:0000313" key="4">
    <source>
        <dbReference type="EMBL" id="AET69711.1"/>
    </source>
</evidence>
<dbReference type="OrthoDB" id="9767256at2"/>
<evidence type="ECO:0000256" key="2">
    <source>
        <dbReference type="ARBA" id="ARBA00023002"/>
    </source>
</evidence>
<evidence type="ECO:0000259" key="3">
    <source>
        <dbReference type="PROSITE" id="PS51387"/>
    </source>
</evidence>
<dbReference type="InterPro" id="IPR036318">
    <property type="entry name" value="FAD-bd_PCMH-like_sf"/>
</dbReference>
<evidence type="ECO:0000313" key="5">
    <source>
        <dbReference type="Proteomes" id="UP000006346"/>
    </source>
</evidence>
<dbReference type="RefSeq" id="WP_014186518.1">
    <property type="nucleotide sequence ID" value="NC_016584.1"/>
</dbReference>
<reference evidence="5" key="1">
    <citation type="submission" date="2011-11" db="EMBL/GenBank/DDBJ databases">
        <title>Complete sequence of Desulfosporosinus orientis DSM 765.</title>
        <authorList>
            <person name="Lucas S."/>
            <person name="Han J."/>
            <person name="Lapidus A."/>
            <person name="Cheng J.-F."/>
            <person name="Goodwin L."/>
            <person name="Pitluck S."/>
            <person name="Peters L."/>
            <person name="Ovchinnikova G."/>
            <person name="Teshima H."/>
            <person name="Detter J.C."/>
            <person name="Han C."/>
            <person name="Tapia R."/>
            <person name="Land M."/>
            <person name="Hauser L."/>
            <person name="Kyrpides N."/>
            <person name="Ivanova N."/>
            <person name="Pagani I."/>
            <person name="Pester M."/>
            <person name="Spring S."/>
            <person name="Ollivier B."/>
            <person name="Rattei T."/>
            <person name="Klenk H.-P."/>
            <person name="Wagner M."/>
            <person name="Loy A."/>
            <person name="Woyke T."/>
        </authorList>
    </citation>
    <scope>NUCLEOTIDE SEQUENCE [LARGE SCALE GENOMIC DNA]</scope>
    <source>
        <strain evidence="5">ATCC 19365 / DSM 765 / NCIMB 8382 / VKM B-1628</strain>
    </source>
</reference>
<protein>
    <submittedName>
        <fullName evidence="4">FAD/FMN-dependent dehydrogenase</fullName>
    </submittedName>
</protein>
<dbReference type="STRING" id="768706.Desor_4280"/>
<dbReference type="eggNOG" id="COG0277">
    <property type="taxonomic scope" value="Bacteria"/>
</dbReference>
<evidence type="ECO:0000256" key="1">
    <source>
        <dbReference type="ARBA" id="ARBA00022630"/>
    </source>
</evidence>
<gene>
    <name evidence="4" type="ordered locus">Desor_4280</name>
</gene>
<dbReference type="PROSITE" id="PS51387">
    <property type="entry name" value="FAD_PCMH"/>
    <property type="match status" value="1"/>
</dbReference>
<dbReference type="Pfam" id="PF01565">
    <property type="entry name" value="FAD_binding_4"/>
    <property type="match status" value="1"/>
</dbReference>
<accession>G7WIY6</accession>
<dbReference type="InterPro" id="IPR006094">
    <property type="entry name" value="Oxid_FAD_bind_N"/>
</dbReference>
<dbReference type="KEGG" id="dor:Desor_4280"/>
<proteinExistence type="predicted"/>
<name>G7WIY6_DESOD</name>
<dbReference type="Gene3D" id="3.30.465.10">
    <property type="match status" value="1"/>
</dbReference>
<sequence length="399" mass="45389">MTQQQVVDVFKQFIPAQDTYSHYRNLFEAGYRPDLIFYPESAEDVAGILKLANQCQLPVYPVGSGTIFQKRIEPFAAGILMSTKKLKRIIEYRPKNMSIEVEAGLTFQELQKLLARDKIFFPVEPDEISSTIGGQVAANRYGRKKYMYKSSRFYVMGMEFVSPQGDIIRVGGRTVKNVSGYDVSQLLAGSWGLFGIITKVTLRLRPLPENNLIMKCSFRGLASVQAIIKGIFNEPLSLASLLLRTDGEELSLQLELEGFKEALELQASEMERKYGFKRSSNLLEKIKEMPFTFRVPLQNYGRVLECLWAWAEKHRLSVNIQGNVTNGTLEIDLKNTVDDEGKLIEELSGELRQFEGCLIHRGNTLRAKAEMTNQKLLLEIKRQVDPNKILVPQICFLKE</sequence>
<dbReference type="HOGENOM" id="CLU_017779_0_1_9"/>
<keyword evidence="1" id="KW-0285">Flavoprotein</keyword>
<dbReference type="PATRIC" id="fig|768706.3.peg.4342"/>
<dbReference type="GO" id="GO:0071949">
    <property type="term" value="F:FAD binding"/>
    <property type="evidence" value="ECO:0007669"/>
    <property type="project" value="InterPro"/>
</dbReference>
<dbReference type="PANTHER" id="PTHR11748:SF103">
    <property type="entry name" value="GLYCOLATE OXIDASE SUBUNIT GLCE"/>
    <property type="match status" value="1"/>
</dbReference>
<dbReference type="AlphaFoldDB" id="G7WIY6"/>
<organism evidence="4 5">
    <name type="scientific">Desulfosporosinus orientis (strain ATCC 19365 / DSM 765 / NCIMB 8382 / VKM B-1628 / Singapore I)</name>
    <name type="common">Desulfotomaculum orientis</name>
    <dbReference type="NCBI Taxonomy" id="768706"/>
    <lineage>
        <taxon>Bacteria</taxon>
        <taxon>Bacillati</taxon>
        <taxon>Bacillota</taxon>
        <taxon>Clostridia</taxon>
        <taxon>Eubacteriales</taxon>
        <taxon>Desulfitobacteriaceae</taxon>
        <taxon>Desulfosporosinus</taxon>
    </lineage>
</organism>
<dbReference type="EMBL" id="CP003108">
    <property type="protein sequence ID" value="AET69711.1"/>
    <property type="molecule type" value="Genomic_DNA"/>
</dbReference>
<dbReference type="InterPro" id="IPR016166">
    <property type="entry name" value="FAD-bd_PCMH"/>
</dbReference>
<reference evidence="4 5" key="2">
    <citation type="journal article" date="2012" name="J. Bacteriol.">
        <title>Complete genome sequences of Desulfosporosinus orientis DSM765T, Desulfosporosinus youngiae DSM17734T, Desulfosporosinus meridiei DSM13257T, and Desulfosporosinus acidiphilus DSM22704T.</title>
        <authorList>
            <person name="Pester M."/>
            <person name="Brambilla E."/>
            <person name="Alazard D."/>
            <person name="Rattei T."/>
            <person name="Weinmaier T."/>
            <person name="Han J."/>
            <person name="Lucas S."/>
            <person name="Lapidus A."/>
            <person name="Cheng J.F."/>
            <person name="Goodwin L."/>
            <person name="Pitluck S."/>
            <person name="Peters L."/>
            <person name="Ovchinnikova G."/>
            <person name="Teshima H."/>
            <person name="Detter J.C."/>
            <person name="Han C.S."/>
            <person name="Tapia R."/>
            <person name="Land M.L."/>
            <person name="Hauser L."/>
            <person name="Kyrpides N.C."/>
            <person name="Ivanova N.N."/>
            <person name="Pagani I."/>
            <person name="Huntmann M."/>
            <person name="Wei C.L."/>
            <person name="Davenport K.W."/>
            <person name="Daligault H."/>
            <person name="Chain P.S."/>
            <person name="Chen A."/>
            <person name="Mavromatis K."/>
            <person name="Markowitz V."/>
            <person name="Szeto E."/>
            <person name="Mikhailova N."/>
            <person name="Pati A."/>
            <person name="Wagner M."/>
            <person name="Woyke T."/>
            <person name="Ollivier B."/>
            <person name="Klenk H.P."/>
            <person name="Spring S."/>
            <person name="Loy A."/>
        </authorList>
    </citation>
    <scope>NUCLEOTIDE SEQUENCE [LARGE SCALE GENOMIC DNA]</scope>
    <source>
        <strain evidence="5">ATCC 19365 / DSM 765 / NCIMB 8382 / VKM B-1628</strain>
    </source>
</reference>
<dbReference type="Proteomes" id="UP000006346">
    <property type="component" value="Chromosome"/>
</dbReference>
<feature type="domain" description="FAD-binding PCMH-type" evidence="3">
    <location>
        <begin position="29"/>
        <end position="207"/>
    </location>
</feature>
<dbReference type="InterPro" id="IPR016169">
    <property type="entry name" value="FAD-bd_PCMH_sub2"/>
</dbReference>